<sequence length="55" mass="6486">MTWLLKQKKAPPPELFLMPIWKLLSTQIINFAKQAKSLRTSEQLIFPQMKPTFQV</sequence>
<dbReference type="Proteomes" id="UP001348817">
    <property type="component" value="Chromosome"/>
</dbReference>
<evidence type="ECO:0000313" key="2">
    <source>
        <dbReference type="Proteomes" id="UP001348817"/>
    </source>
</evidence>
<organism evidence="1 2">
    <name type="scientific">Fulvitalea axinellae</name>
    <dbReference type="NCBI Taxonomy" id="1182444"/>
    <lineage>
        <taxon>Bacteria</taxon>
        <taxon>Pseudomonadati</taxon>
        <taxon>Bacteroidota</taxon>
        <taxon>Cytophagia</taxon>
        <taxon>Cytophagales</taxon>
        <taxon>Persicobacteraceae</taxon>
        <taxon>Fulvitalea</taxon>
    </lineage>
</organism>
<dbReference type="KEGG" id="fax:FUAX_30950"/>
<gene>
    <name evidence="1" type="ORF">FUAX_30950</name>
</gene>
<proteinExistence type="predicted"/>
<dbReference type="AlphaFoldDB" id="A0AAU9CKF9"/>
<evidence type="ECO:0000313" key="1">
    <source>
        <dbReference type="EMBL" id="BDD10663.1"/>
    </source>
</evidence>
<dbReference type="EMBL" id="AP025314">
    <property type="protein sequence ID" value="BDD10663.1"/>
    <property type="molecule type" value="Genomic_DNA"/>
</dbReference>
<keyword evidence="2" id="KW-1185">Reference proteome</keyword>
<reference evidence="1 2" key="1">
    <citation type="submission" date="2021-12" db="EMBL/GenBank/DDBJ databases">
        <title>Genome sequencing of bacteria with rrn-lacking chromosome and rrn-plasmid.</title>
        <authorList>
            <person name="Anda M."/>
            <person name="Iwasaki W."/>
        </authorList>
    </citation>
    <scope>NUCLEOTIDE SEQUENCE [LARGE SCALE GENOMIC DNA]</scope>
    <source>
        <strain evidence="1 2">DSM 100852</strain>
    </source>
</reference>
<name>A0AAU9CKF9_9BACT</name>
<accession>A0AAU9CKF9</accession>
<protein>
    <submittedName>
        <fullName evidence="1">Uncharacterized protein</fullName>
    </submittedName>
</protein>